<organism evidence="4 5">
    <name type="scientific">Rubroshorea leprosula</name>
    <dbReference type="NCBI Taxonomy" id="152421"/>
    <lineage>
        <taxon>Eukaryota</taxon>
        <taxon>Viridiplantae</taxon>
        <taxon>Streptophyta</taxon>
        <taxon>Embryophyta</taxon>
        <taxon>Tracheophyta</taxon>
        <taxon>Spermatophyta</taxon>
        <taxon>Magnoliopsida</taxon>
        <taxon>eudicotyledons</taxon>
        <taxon>Gunneridae</taxon>
        <taxon>Pentapetalae</taxon>
        <taxon>rosids</taxon>
        <taxon>malvids</taxon>
        <taxon>Malvales</taxon>
        <taxon>Dipterocarpaceae</taxon>
        <taxon>Rubroshorea</taxon>
    </lineage>
</organism>
<proteinExistence type="predicted"/>
<dbReference type="Proteomes" id="UP001054252">
    <property type="component" value="Unassembled WGS sequence"/>
</dbReference>
<dbReference type="SUPFAM" id="SSF57756">
    <property type="entry name" value="Retrovirus zinc finger-like domains"/>
    <property type="match status" value="1"/>
</dbReference>
<dbReference type="InterPro" id="IPR057670">
    <property type="entry name" value="SH3_retrovirus"/>
</dbReference>
<feature type="domain" description="Reverse transcriptase Ty1/copia-type" evidence="2">
    <location>
        <begin position="673"/>
        <end position="763"/>
    </location>
</feature>
<dbReference type="SUPFAM" id="SSF56672">
    <property type="entry name" value="DNA/RNA polymerases"/>
    <property type="match status" value="1"/>
</dbReference>
<sequence>MGCPKMQFFSMGELVTPELSSVKWIDDEDNGRWEGDLNTTIQELFTQKVGYYAFENLKISEFEFLDQAIIKIWNRNPGKILPVRNLKSLEVSNCSTMEQVITGDGADEVFPRLNSINLESCSNLTCFYEGSSMLKLPSLKKITVANCTAMVTFFSGSSKEQDNASTSDGGGSEERQDIPIQPFFSNTLEVFNLESLELSGNINIQQIWYNRVPEISFLVRNLILCDMEGCVVLELSLKRALPMASESTTTITSPISTNATIPIGQNTIITFSAVAHFLLKLTPSNYPSWWAQFLSILTVYKLIGFLNGSKPCPPPSTGEVLADELATIDKPLTNDDLMVYVLNGIGPKFHEISTSLRARDKPLSFEELHDRLVAHEESMDMEETRLDNTPVTAYFATMPIRKLAGNISNFSTNSGFSNAFLQSNGAGILPLPQNIQPFASSQQLAGGRGNGRNRPNQFYKRRGGPNQPNTSRSNISCQLCNNFGHVARTCYLFRNQGHGPIAHYATSTGPSTNGWLIDSGANNRITTDLSNLTLHSKYNGLDELLIKDGLGYKCFDPQSNKIFISRHVIFHEDHFLFRVSNANSTPPNLSDSDPSHTQVLILSPLIHPRPSIPPASSSLAPILGLSSDPRPALLASLPFATAATSPLLDSAITPLQGFAPFCLRYRFDSVSLILSPVIKPTTICTMFTIAMSQAWSIRPLDVNNAFLHGNVEEDLYMTQLAGLIDQNLPHHVCKLKKAIYGLKQAPRAWYTELKQFLLGCGLKHKMDGAKPVATPMSSFGLSSQTSSPPLLDGTAYRKLVGSLQYLSLTRLDISFAVNKLSQYMHCPTEMHWQVVKSDKDTHVSITGYVVFLGAIPISWKASKQKAIVRSSTEAEYRALAAASSELVWVLHLLTELGIRVDAPPMLCCDNVGATYLSSNPVMHSRMKHIAIDLHFIRDLVDKKILHVSHIASVDQLADGLTKPLSSSRFALLRSKIGIADGFTILRGHITETHHATPSIMAQSLTRDIKS</sequence>
<gene>
    <name evidence="4" type="ORF">SLEP1_g14860</name>
</gene>
<dbReference type="GO" id="GO:0008270">
    <property type="term" value="F:zinc ion binding"/>
    <property type="evidence" value="ECO:0007669"/>
    <property type="project" value="InterPro"/>
</dbReference>
<dbReference type="AlphaFoldDB" id="A0AAV5IX74"/>
<dbReference type="Pfam" id="PF25597">
    <property type="entry name" value="SH3_retrovirus"/>
    <property type="match status" value="1"/>
</dbReference>
<feature type="region of interest" description="Disordered" evidence="1">
    <location>
        <begin position="441"/>
        <end position="471"/>
    </location>
</feature>
<dbReference type="PANTHER" id="PTHR11439">
    <property type="entry name" value="GAG-POL-RELATED RETROTRANSPOSON"/>
    <property type="match status" value="1"/>
</dbReference>
<dbReference type="Gene3D" id="3.80.10.10">
    <property type="entry name" value="Ribonuclease Inhibitor"/>
    <property type="match status" value="1"/>
</dbReference>
<feature type="domain" description="Retroviral polymerase SH3-like" evidence="3">
    <location>
        <begin position="551"/>
        <end position="579"/>
    </location>
</feature>
<dbReference type="InterPro" id="IPR032675">
    <property type="entry name" value="LRR_dom_sf"/>
</dbReference>
<name>A0AAV5IX74_9ROSI</name>
<evidence type="ECO:0000259" key="2">
    <source>
        <dbReference type="Pfam" id="PF07727"/>
    </source>
</evidence>
<accession>A0AAV5IX74</accession>
<reference evidence="4 5" key="1">
    <citation type="journal article" date="2021" name="Commun. Biol.">
        <title>The genome of Shorea leprosula (Dipterocarpaceae) highlights the ecological relevance of drought in aseasonal tropical rainforests.</title>
        <authorList>
            <person name="Ng K.K.S."/>
            <person name="Kobayashi M.J."/>
            <person name="Fawcett J.A."/>
            <person name="Hatakeyama M."/>
            <person name="Paape T."/>
            <person name="Ng C.H."/>
            <person name="Ang C.C."/>
            <person name="Tnah L.H."/>
            <person name="Lee C.T."/>
            <person name="Nishiyama T."/>
            <person name="Sese J."/>
            <person name="O'Brien M.J."/>
            <person name="Copetti D."/>
            <person name="Mohd Noor M.I."/>
            <person name="Ong R.C."/>
            <person name="Putra M."/>
            <person name="Sireger I.Z."/>
            <person name="Indrioko S."/>
            <person name="Kosugi Y."/>
            <person name="Izuno A."/>
            <person name="Isagi Y."/>
            <person name="Lee S.L."/>
            <person name="Shimizu K.K."/>
        </authorList>
    </citation>
    <scope>NUCLEOTIDE SEQUENCE [LARGE SCALE GENOMIC DNA]</scope>
    <source>
        <strain evidence="4">214</strain>
    </source>
</reference>
<dbReference type="InterPro" id="IPR036875">
    <property type="entry name" value="Znf_CCHC_sf"/>
</dbReference>
<keyword evidence="5" id="KW-1185">Reference proteome</keyword>
<evidence type="ECO:0000313" key="4">
    <source>
        <dbReference type="EMBL" id="GKV02423.1"/>
    </source>
</evidence>
<evidence type="ECO:0000256" key="1">
    <source>
        <dbReference type="SAM" id="MobiDB-lite"/>
    </source>
</evidence>
<dbReference type="GO" id="GO:0003676">
    <property type="term" value="F:nucleic acid binding"/>
    <property type="evidence" value="ECO:0007669"/>
    <property type="project" value="InterPro"/>
</dbReference>
<protein>
    <submittedName>
        <fullName evidence="4">Uncharacterized protein</fullName>
    </submittedName>
</protein>
<dbReference type="Pfam" id="PF07727">
    <property type="entry name" value="RVT_2"/>
    <property type="match status" value="1"/>
</dbReference>
<dbReference type="CDD" id="cd09272">
    <property type="entry name" value="RNase_HI_RT_Ty1"/>
    <property type="match status" value="1"/>
</dbReference>
<evidence type="ECO:0000313" key="5">
    <source>
        <dbReference type="Proteomes" id="UP001054252"/>
    </source>
</evidence>
<dbReference type="InterPro" id="IPR013103">
    <property type="entry name" value="RVT_2"/>
</dbReference>
<dbReference type="EMBL" id="BPVZ01000018">
    <property type="protein sequence ID" value="GKV02423.1"/>
    <property type="molecule type" value="Genomic_DNA"/>
</dbReference>
<dbReference type="PANTHER" id="PTHR11439:SF463">
    <property type="entry name" value="REVERSE TRANSCRIPTASE TY1_COPIA-TYPE DOMAIN-CONTAINING PROTEIN"/>
    <property type="match status" value="1"/>
</dbReference>
<dbReference type="InterPro" id="IPR043502">
    <property type="entry name" value="DNA/RNA_pol_sf"/>
</dbReference>
<dbReference type="SUPFAM" id="SSF52047">
    <property type="entry name" value="RNI-like"/>
    <property type="match status" value="1"/>
</dbReference>
<evidence type="ECO:0000259" key="3">
    <source>
        <dbReference type="Pfam" id="PF25597"/>
    </source>
</evidence>
<comment type="caution">
    <text evidence="4">The sequence shown here is derived from an EMBL/GenBank/DDBJ whole genome shotgun (WGS) entry which is preliminary data.</text>
</comment>